<comment type="similarity">
    <text evidence="9">Belongs to the protein kinase superfamily. CMGC Ser/Thr protein kinase family. Lammer subfamily.</text>
</comment>
<proteinExistence type="inferred from homology"/>
<evidence type="ECO:0000259" key="11">
    <source>
        <dbReference type="PROSITE" id="PS50011"/>
    </source>
</evidence>
<keyword evidence="5" id="KW-0863">Zinc-finger</keyword>
<dbReference type="InterPro" id="IPR007588">
    <property type="entry name" value="Znf_FLYWCH"/>
</dbReference>
<organism evidence="12 13">
    <name type="scientific">Haemonchus contortus</name>
    <name type="common">Barber pole worm</name>
    <dbReference type="NCBI Taxonomy" id="6289"/>
    <lineage>
        <taxon>Eukaryota</taxon>
        <taxon>Metazoa</taxon>
        <taxon>Ecdysozoa</taxon>
        <taxon>Nematoda</taxon>
        <taxon>Chromadorea</taxon>
        <taxon>Rhabditida</taxon>
        <taxon>Rhabditina</taxon>
        <taxon>Rhabditomorpha</taxon>
        <taxon>Strongyloidea</taxon>
        <taxon>Trichostrongylidae</taxon>
        <taxon>Haemonchus</taxon>
    </lineage>
</organism>
<keyword evidence="6" id="KW-0418">Kinase</keyword>
<dbReference type="InterPro" id="IPR000719">
    <property type="entry name" value="Prot_kinase_dom"/>
</dbReference>
<sequence>MRYTGSHAPGSQRRKLKKNARICLPGSSKLRSRRDDQGRAERAEKRARMKAHLDRQVGVLPDDDDGHLIFKKNDVLHGRWELREELGEGTFGRVIKAYDKQRDKMRAVKIVRNVHKYRDAAYLEIKVLTKLKQLDPNGTHKIIQLVEHFDYHGHCCLVFKLYGLSVFDFQRKYNFRPYHIEDTRHIMYQICYAVKFLHDNKLTHTDLKPENVLFVSDDCYTEKVGNVTFHRPKNTNVRLIDLGSATFNNEHHSAIISTRHYRAPEVILDLGWWQPCDTWSLGCILYELHRGATLFRTHSNREHLAMMERVCGHIPLRMIRKTRTKYFHNDVLDITGTDESFIRDTCANLVMLGMEKVGSSDLSSSSTEASAISPLSMISVPSSPDKDKKKVPFVRYNPDIPQIVTSFKGYQKLMFQGYRYNIYQVMPERNFKSWRCVCAKKIPDNGSWCKCRAETTMDDQKAVTKGEHNHPPKHLLAELEFIKSQLFMAALENLDLDAGELVNQACDYLSQGVEFENKESLRKSIQLARSRVGKPRKPRTRPVNPQKRKLMMFEGLDDILKTEEDDDYPMQVMNDNIMASLMKVQKTDRSDASRDVGLPLFNNGLSMVKPDSPFGQTAAVPPQHKSQNEHPNSFLHANLLNGMTAPWLNGVDQDPMSFLWANILTPGSMDVLSAIATLSKPVTVVQPKREVTLPPVGVACENNPTQLSVLSVSTSSPTVKMDAGCQTIEDIKVSHCLSSGCGCRIVRVCCCENSTCHNRQTAC</sequence>
<evidence type="ECO:0000313" key="13">
    <source>
        <dbReference type="WBParaSite" id="HCON_00170080-00001"/>
    </source>
</evidence>
<dbReference type="Gene3D" id="3.30.200.20">
    <property type="entry name" value="Phosphorylase Kinase, domain 1"/>
    <property type="match status" value="1"/>
</dbReference>
<dbReference type="Pfam" id="PF00069">
    <property type="entry name" value="Pkinase"/>
    <property type="match status" value="1"/>
</dbReference>
<keyword evidence="1" id="KW-0723">Serine/threonine-protein kinase</keyword>
<dbReference type="PANTHER" id="PTHR45646">
    <property type="entry name" value="SERINE/THREONINE-PROTEIN KINASE DOA-RELATED"/>
    <property type="match status" value="1"/>
</dbReference>
<accession>A0A7I4Z4A3</accession>
<dbReference type="GO" id="GO:0004674">
    <property type="term" value="F:protein serine/threonine kinase activity"/>
    <property type="evidence" value="ECO:0007669"/>
    <property type="project" value="UniProtKB-KW"/>
</dbReference>
<evidence type="ECO:0000256" key="9">
    <source>
        <dbReference type="ARBA" id="ARBA00037966"/>
    </source>
</evidence>
<dbReference type="Proteomes" id="UP000025227">
    <property type="component" value="Unplaced"/>
</dbReference>
<dbReference type="InterPro" id="IPR011009">
    <property type="entry name" value="Kinase-like_dom_sf"/>
</dbReference>
<keyword evidence="2" id="KW-0808">Transferase</keyword>
<evidence type="ECO:0000256" key="8">
    <source>
        <dbReference type="ARBA" id="ARBA00022840"/>
    </source>
</evidence>
<dbReference type="InterPro" id="IPR017441">
    <property type="entry name" value="Protein_kinase_ATP_BS"/>
</dbReference>
<protein>
    <submittedName>
        <fullName evidence="13">Protein kinase domain-containing protein</fullName>
    </submittedName>
</protein>
<dbReference type="PROSITE" id="PS50011">
    <property type="entry name" value="PROTEIN_KINASE_DOM"/>
    <property type="match status" value="1"/>
</dbReference>
<keyword evidence="4 10" id="KW-0547">Nucleotide-binding</keyword>
<reference evidence="13" key="1">
    <citation type="submission" date="2020-12" db="UniProtKB">
        <authorList>
            <consortium name="WormBaseParasite"/>
        </authorList>
    </citation>
    <scope>IDENTIFICATION</scope>
    <source>
        <strain evidence="13">MHco3</strain>
    </source>
</reference>
<dbReference type="SMART" id="SM00220">
    <property type="entry name" value="S_TKc"/>
    <property type="match status" value="1"/>
</dbReference>
<keyword evidence="7" id="KW-0862">Zinc</keyword>
<dbReference type="AlphaFoldDB" id="A0A7I4Z4A3"/>
<evidence type="ECO:0000256" key="1">
    <source>
        <dbReference type="ARBA" id="ARBA00022527"/>
    </source>
</evidence>
<keyword evidence="8 10" id="KW-0067">ATP-binding</keyword>
<dbReference type="GO" id="GO:0005634">
    <property type="term" value="C:nucleus"/>
    <property type="evidence" value="ECO:0007669"/>
    <property type="project" value="TreeGrafter"/>
</dbReference>
<name>A0A7I4Z4A3_HAECO</name>
<dbReference type="PROSITE" id="PS00107">
    <property type="entry name" value="PROTEIN_KINASE_ATP"/>
    <property type="match status" value="1"/>
</dbReference>
<dbReference type="PANTHER" id="PTHR45646:SF11">
    <property type="entry name" value="SERINE_THREONINE-PROTEIN KINASE DOA"/>
    <property type="match status" value="1"/>
</dbReference>
<evidence type="ECO:0000313" key="12">
    <source>
        <dbReference type="Proteomes" id="UP000025227"/>
    </source>
</evidence>
<dbReference type="Gene3D" id="2.20.25.240">
    <property type="match status" value="1"/>
</dbReference>
<dbReference type="PROSITE" id="PS00108">
    <property type="entry name" value="PROTEIN_KINASE_ST"/>
    <property type="match status" value="1"/>
</dbReference>
<evidence type="ECO:0000256" key="6">
    <source>
        <dbReference type="ARBA" id="ARBA00022777"/>
    </source>
</evidence>
<dbReference type="GO" id="GO:0043484">
    <property type="term" value="P:regulation of RNA splicing"/>
    <property type="evidence" value="ECO:0007669"/>
    <property type="project" value="TreeGrafter"/>
</dbReference>
<dbReference type="Pfam" id="PF04500">
    <property type="entry name" value="FLYWCH"/>
    <property type="match status" value="1"/>
</dbReference>
<evidence type="ECO:0000256" key="7">
    <source>
        <dbReference type="ARBA" id="ARBA00022833"/>
    </source>
</evidence>
<feature type="binding site" evidence="10">
    <location>
        <position position="109"/>
    </location>
    <ligand>
        <name>ATP</name>
        <dbReference type="ChEBI" id="CHEBI:30616"/>
    </ligand>
</feature>
<evidence type="ECO:0000256" key="5">
    <source>
        <dbReference type="ARBA" id="ARBA00022771"/>
    </source>
</evidence>
<dbReference type="InterPro" id="IPR051175">
    <property type="entry name" value="CLK_kinases"/>
</dbReference>
<evidence type="ECO:0000256" key="4">
    <source>
        <dbReference type="ARBA" id="ARBA00022741"/>
    </source>
</evidence>
<evidence type="ECO:0000256" key="3">
    <source>
        <dbReference type="ARBA" id="ARBA00022723"/>
    </source>
</evidence>
<dbReference type="InterPro" id="IPR008271">
    <property type="entry name" value="Ser/Thr_kinase_AS"/>
</dbReference>
<dbReference type="OrthoDB" id="5820059at2759"/>
<dbReference type="CDD" id="cd14134">
    <property type="entry name" value="PKc_CLK"/>
    <property type="match status" value="1"/>
</dbReference>
<dbReference type="SUPFAM" id="SSF56112">
    <property type="entry name" value="Protein kinase-like (PK-like)"/>
    <property type="match status" value="1"/>
</dbReference>
<dbReference type="Gene3D" id="1.10.510.10">
    <property type="entry name" value="Transferase(Phosphotransferase) domain 1"/>
    <property type="match status" value="1"/>
</dbReference>
<feature type="domain" description="Protein kinase" evidence="11">
    <location>
        <begin position="80"/>
        <end position="394"/>
    </location>
</feature>
<evidence type="ECO:0000256" key="10">
    <source>
        <dbReference type="PROSITE-ProRule" id="PRU10141"/>
    </source>
</evidence>
<keyword evidence="12" id="KW-1185">Reference proteome</keyword>
<keyword evidence="3" id="KW-0479">Metal-binding</keyword>
<evidence type="ECO:0000256" key="2">
    <source>
        <dbReference type="ARBA" id="ARBA00022679"/>
    </source>
</evidence>
<dbReference type="GO" id="GO:0008270">
    <property type="term" value="F:zinc ion binding"/>
    <property type="evidence" value="ECO:0007669"/>
    <property type="project" value="UniProtKB-KW"/>
</dbReference>
<dbReference type="WBParaSite" id="HCON_00170080-00001">
    <property type="protein sequence ID" value="HCON_00170080-00001"/>
    <property type="gene ID" value="HCON_00170080"/>
</dbReference>
<dbReference type="GO" id="GO:0005524">
    <property type="term" value="F:ATP binding"/>
    <property type="evidence" value="ECO:0007669"/>
    <property type="project" value="UniProtKB-UniRule"/>
</dbReference>